<protein>
    <submittedName>
        <fullName evidence="4">Aryl sulfotransferase</fullName>
    </submittedName>
</protein>
<reference evidence="5" key="1">
    <citation type="submission" date="2016-10" db="EMBL/GenBank/DDBJ databases">
        <authorList>
            <person name="Varghese N."/>
            <person name="Submissions S."/>
        </authorList>
    </citation>
    <scope>NUCLEOTIDE SEQUENCE [LARGE SCALE GENOMIC DNA]</scope>
    <source>
        <strain evidence="5">Nm10</strain>
    </source>
</reference>
<evidence type="ECO:0000313" key="4">
    <source>
        <dbReference type="EMBL" id="SDT85324.1"/>
    </source>
</evidence>
<dbReference type="AlphaFoldDB" id="A0A1H2DRB6"/>
<dbReference type="EMBL" id="FNLN01000004">
    <property type="protein sequence ID" value="SDT85324.1"/>
    <property type="molecule type" value="Genomic_DNA"/>
</dbReference>
<comment type="similarity">
    <text evidence="1">Belongs to the sulfotransferase 1 family.</text>
</comment>
<dbReference type="Pfam" id="PF00685">
    <property type="entry name" value="Sulfotransfer_1"/>
    <property type="match status" value="1"/>
</dbReference>
<evidence type="ECO:0000256" key="1">
    <source>
        <dbReference type="ARBA" id="ARBA00005771"/>
    </source>
</evidence>
<dbReference type="Proteomes" id="UP000182882">
    <property type="component" value="Unassembled WGS sequence"/>
</dbReference>
<evidence type="ECO:0000313" key="5">
    <source>
        <dbReference type="Proteomes" id="UP000182882"/>
    </source>
</evidence>
<dbReference type="RefSeq" id="WP_062557863.1">
    <property type="nucleotide sequence ID" value="NZ_CP013341.1"/>
</dbReference>
<feature type="domain" description="Sulfotransferase" evidence="3">
    <location>
        <begin position="28"/>
        <end position="292"/>
    </location>
</feature>
<evidence type="ECO:0000256" key="2">
    <source>
        <dbReference type="ARBA" id="ARBA00022679"/>
    </source>
</evidence>
<dbReference type="KEGG" id="nur:ATY38_02275"/>
<dbReference type="Gene3D" id="3.40.50.300">
    <property type="entry name" value="P-loop containing nucleotide triphosphate hydrolases"/>
    <property type="match status" value="1"/>
</dbReference>
<dbReference type="GO" id="GO:0008146">
    <property type="term" value="F:sulfotransferase activity"/>
    <property type="evidence" value="ECO:0007669"/>
    <property type="project" value="InterPro"/>
</dbReference>
<evidence type="ECO:0000259" key="3">
    <source>
        <dbReference type="Pfam" id="PF00685"/>
    </source>
</evidence>
<dbReference type="InterPro" id="IPR000863">
    <property type="entry name" value="Sulfotransferase_dom"/>
</dbReference>
<accession>A0A1H2DRB6</accession>
<sequence>MLDLPRRTHIYQNHHFDSTRWDYFQPRDDDIVIATSYKAGTTWTQAIVAHLLFPDGNFPVPPAQMSPWLDMRIVPLEVVLNTLKTQQHRRFIKTHLPLDGMVYSEKIKYLYVARDARDVFMSLWNHYTKMKEEVFMLFNMLPGRVGDTLPPAPEDIHDFWHHWISRGSFAWETDGWPYWSHLANVQSWWNFRHLPNIRLFHYTDMLADTQREVRRIAAFLEIDVPEQAWEGIIKAVSFAEMKRQGGLYAPEGGQLWKGGAETFMHKGTNNRWRDVLSDEELALYDAACKRALTPDCREWLENGGTI</sequence>
<dbReference type="PANTHER" id="PTHR11783">
    <property type="entry name" value="SULFOTRANSFERASE SULT"/>
    <property type="match status" value="1"/>
</dbReference>
<keyword evidence="5" id="KW-1185">Reference proteome</keyword>
<dbReference type="SUPFAM" id="SSF52540">
    <property type="entry name" value="P-loop containing nucleoside triphosphate hydrolases"/>
    <property type="match status" value="1"/>
</dbReference>
<gene>
    <name evidence="4" type="ORF">SAMN05216406_10472</name>
</gene>
<organism evidence="4 5">
    <name type="scientific">Nitrosomonas ureae</name>
    <dbReference type="NCBI Taxonomy" id="44577"/>
    <lineage>
        <taxon>Bacteria</taxon>
        <taxon>Pseudomonadati</taxon>
        <taxon>Pseudomonadota</taxon>
        <taxon>Betaproteobacteria</taxon>
        <taxon>Nitrosomonadales</taxon>
        <taxon>Nitrosomonadaceae</taxon>
        <taxon>Nitrosomonas</taxon>
    </lineage>
</organism>
<keyword evidence="2 4" id="KW-0808">Transferase</keyword>
<proteinExistence type="inferred from homology"/>
<name>A0A1H2DRB6_9PROT</name>
<dbReference type="InterPro" id="IPR027417">
    <property type="entry name" value="P-loop_NTPase"/>
</dbReference>